<gene>
    <name evidence="1" type="ORF">A8C56_06385</name>
</gene>
<evidence type="ECO:0000313" key="2">
    <source>
        <dbReference type="Proteomes" id="UP000077667"/>
    </source>
</evidence>
<proteinExistence type="predicted"/>
<organism evidence="1 2">
    <name type="scientific">Niabella ginsenosidivorans</name>
    <dbReference type="NCBI Taxonomy" id="1176587"/>
    <lineage>
        <taxon>Bacteria</taxon>
        <taxon>Pseudomonadati</taxon>
        <taxon>Bacteroidota</taxon>
        <taxon>Chitinophagia</taxon>
        <taxon>Chitinophagales</taxon>
        <taxon>Chitinophagaceae</taxon>
        <taxon>Niabella</taxon>
    </lineage>
</organism>
<accession>A0A1A9HZZ5</accession>
<reference evidence="1 2" key="1">
    <citation type="submission" date="2016-05" db="EMBL/GenBank/DDBJ databases">
        <title>Niabella ginsenosidivorans BS26 whole genome sequencing.</title>
        <authorList>
            <person name="Im W.T."/>
            <person name="Siddiqi M.Z."/>
        </authorList>
    </citation>
    <scope>NUCLEOTIDE SEQUENCE [LARGE SCALE GENOMIC DNA]</scope>
    <source>
        <strain evidence="1 2">BS26</strain>
    </source>
</reference>
<dbReference type="EMBL" id="CP015772">
    <property type="protein sequence ID" value="ANH80655.1"/>
    <property type="molecule type" value="Genomic_DNA"/>
</dbReference>
<evidence type="ECO:0000313" key="1">
    <source>
        <dbReference type="EMBL" id="ANH80655.1"/>
    </source>
</evidence>
<sequence length="75" mass="8530">MEGDNKKIIPLFTCWFVVHSFYSPASGGDCIVILQIRNGCFALLNRFTVVGKPFKMGVAPHRIRYSLLRTIKIMI</sequence>
<dbReference type="AlphaFoldDB" id="A0A1A9HZZ5"/>
<keyword evidence="2" id="KW-1185">Reference proteome</keyword>
<protein>
    <submittedName>
        <fullName evidence="1">Uncharacterized protein</fullName>
    </submittedName>
</protein>
<dbReference type="Proteomes" id="UP000077667">
    <property type="component" value="Chromosome"/>
</dbReference>
<name>A0A1A9HZZ5_9BACT</name>
<dbReference type="KEGG" id="nia:A8C56_06385"/>